<dbReference type="RefSeq" id="XP_013345994.1">
    <property type="nucleotide sequence ID" value="XM_013490540.1"/>
</dbReference>
<name>A0A074YIT7_AURSE</name>
<dbReference type="GeneID" id="25371462"/>
<accession>A0A074YIT7</accession>
<sequence length="361" mass="40594">MSNFSWRPPTVPFEAQTRDGSPFTVWHVCMICQQPRSARYHSEHPIYDYNAYTSSQTICRRCAAKTPAIPAPSIPEADESVSHVAAMRHIPFRHIAPLSPPPAAPPAPIFRAVERQSAVPIYTPVLESVVPSHAPSSRNAWDVPAPSSRTAWEDGGTYHVDRKAVPLPNVRPAPARRVSFSREDEVVTLPEELPSERTSMQGLSRMRLQPPNLSGMRDAAADYEYDKHSKNVYIDPSERSYVSEPKWTPLSESPARELPLAEESYAHGPYRAEVSPSPSMRVHVDNYDFVPIDKSGNDLAYKPIKPADPAAQKSEHVYQGKQQAGEMKDEDRAWTKFTTVREYIDDQGPYMEVEEKIVFDD</sequence>
<gene>
    <name evidence="1" type="ORF">AUEXF2481DRAFT_78345</name>
</gene>
<dbReference type="InParanoid" id="A0A074YIT7"/>
<keyword evidence="2" id="KW-1185">Reference proteome</keyword>
<dbReference type="Proteomes" id="UP000030641">
    <property type="component" value="Unassembled WGS sequence"/>
</dbReference>
<organism evidence="1 2">
    <name type="scientific">Aureobasidium subglaciale (strain EXF-2481)</name>
    <name type="common">Aureobasidium pullulans var. subglaciale</name>
    <dbReference type="NCBI Taxonomy" id="1043005"/>
    <lineage>
        <taxon>Eukaryota</taxon>
        <taxon>Fungi</taxon>
        <taxon>Dikarya</taxon>
        <taxon>Ascomycota</taxon>
        <taxon>Pezizomycotina</taxon>
        <taxon>Dothideomycetes</taxon>
        <taxon>Dothideomycetidae</taxon>
        <taxon>Dothideales</taxon>
        <taxon>Saccotheciaceae</taxon>
        <taxon>Aureobasidium</taxon>
    </lineage>
</organism>
<reference evidence="1 2" key="1">
    <citation type="journal article" date="2014" name="BMC Genomics">
        <title>Genome sequencing of four Aureobasidium pullulans varieties: biotechnological potential, stress tolerance, and description of new species.</title>
        <authorList>
            <person name="Gostin Ar C."/>
            <person name="Ohm R.A."/>
            <person name="Kogej T."/>
            <person name="Sonjak S."/>
            <person name="Turk M."/>
            <person name="Zajc J."/>
            <person name="Zalar P."/>
            <person name="Grube M."/>
            <person name="Sun H."/>
            <person name="Han J."/>
            <person name="Sharma A."/>
            <person name="Chiniquy J."/>
            <person name="Ngan C.Y."/>
            <person name="Lipzen A."/>
            <person name="Barry K."/>
            <person name="Grigoriev I.V."/>
            <person name="Gunde-Cimerman N."/>
        </authorList>
    </citation>
    <scope>NUCLEOTIDE SEQUENCE [LARGE SCALE GENOMIC DNA]</scope>
    <source>
        <strain evidence="1 2">EXF-2481</strain>
    </source>
</reference>
<dbReference type="AlphaFoldDB" id="A0A074YIT7"/>
<proteinExistence type="predicted"/>
<dbReference type="OrthoDB" id="3921614at2759"/>
<dbReference type="STRING" id="1043005.A0A074YIT7"/>
<protein>
    <recommendedName>
        <fullName evidence="3">Stc1 domain-containing protein</fullName>
    </recommendedName>
</protein>
<dbReference type="EMBL" id="KL584754">
    <property type="protein sequence ID" value="KEQ97600.1"/>
    <property type="molecule type" value="Genomic_DNA"/>
</dbReference>
<evidence type="ECO:0008006" key="3">
    <source>
        <dbReference type="Google" id="ProtNLM"/>
    </source>
</evidence>
<dbReference type="HOGENOM" id="CLU_049193_0_0_1"/>
<evidence type="ECO:0000313" key="2">
    <source>
        <dbReference type="Proteomes" id="UP000030641"/>
    </source>
</evidence>
<evidence type="ECO:0000313" key="1">
    <source>
        <dbReference type="EMBL" id="KEQ97600.1"/>
    </source>
</evidence>